<dbReference type="InterPro" id="IPR000092">
    <property type="entry name" value="Polyprenyl_synt"/>
</dbReference>
<dbReference type="PANTHER" id="PTHR12001">
    <property type="entry name" value="GERANYLGERANYL PYROPHOSPHATE SYNTHASE"/>
    <property type="match status" value="1"/>
</dbReference>
<evidence type="ECO:0000313" key="8">
    <source>
        <dbReference type="Proteomes" id="UP000280307"/>
    </source>
</evidence>
<accession>A0A426U1V9</accession>
<dbReference type="InterPro" id="IPR008949">
    <property type="entry name" value="Isoprenoid_synthase_dom_sf"/>
</dbReference>
<sequence>MILTALPAWLLADVDHVAQLLHERMHARAAVIRVACPDLFAEGHRLNYAALVLLAAQTGQYQRDRVQHAAAAAELIAAATQTHDGLVDRVERRRSQRRDEAWAHPVELMVGDYLFALAAGEMALSPDARVISLYAQAVTRITESTLMAAVALQPLEQAQRLHLAWLGDRHGALYGAACRAGGVCAGVTPAQVEALGVFGEHLGVAWHVRKEVDTFAAQDSETLPLEMLSLPVIFAAHYGDGERVAAALEAAHLREQQAWLRREVEQYGLAPARNELQRVLSQAQQALEGLPAGPGREALAWLVGEA</sequence>
<organism evidence="7 8">
    <name type="scientific">Candidatus Viridilinea halotolerans</name>
    <dbReference type="NCBI Taxonomy" id="2491704"/>
    <lineage>
        <taxon>Bacteria</taxon>
        <taxon>Bacillati</taxon>
        <taxon>Chloroflexota</taxon>
        <taxon>Chloroflexia</taxon>
        <taxon>Chloroflexales</taxon>
        <taxon>Chloroflexineae</taxon>
        <taxon>Oscillochloridaceae</taxon>
        <taxon>Candidatus Viridilinea</taxon>
    </lineage>
</organism>
<dbReference type="PANTHER" id="PTHR12001:SF69">
    <property type="entry name" value="ALL TRANS-POLYPRENYL-DIPHOSPHATE SYNTHASE PDSS1"/>
    <property type="match status" value="1"/>
</dbReference>
<evidence type="ECO:0000256" key="3">
    <source>
        <dbReference type="ARBA" id="ARBA00022679"/>
    </source>
</evidence>
<dbReference type="AlphaFoldDB" id="A0A426U1V9"/>
<evidence type="ECO:0000256" key="4">
    <source>
        <dbReference type="ARBA" id="ARBA00022723"/>
    </source>
</evidence>
<keyword evidence="3 6" id="KW-0808">Transferase</keyword>
<dbReference type="GO" id="GO:0008299">
    <property type="term" value="P:isoprenoid biosynthetic process"/>
    <property type="evidence" value="ECO:0007669"/>
    <property type="project" value="InterPro"/>
</dbReference>
<evidence type="ECO:0000256" key="6">
    <source>
        <dbReference type="RuleBase" id="RU004466"/>
    </source>
</evidence>
<proteinExistence type="inferred from homology"/>
<dbReference type="SUPFAM" id="SSF48576">
    <property type="entry name" value="Terpenoid synthases"/>
    <property type="match status" value="1"/>
</dbReference>
<protein>
    <recommendedName>
        <fullName evidence="9">Polyprenyl synthetase</fullName>
    </recommendedName>
</protein>
<dbReference type="Proteomes" id="UP000280307">
    <property type="component" value="Unassembled WGS sequence"/>
</dbReference>
<dbReference type="GO" id="GO:0046872">
    <property type="term" value="F:metal ion binding"/>
    <property type="evidence" value="ECO:0007669"/>
    <property type="project" value="UniProtKB-KW"/>
</dbReference>
<evidence type="ECO:0000256" key="2">
    <source>
        <dbReference type="ARBA" id="ARBA00006706"/>
    </source>
</evidence>
<dbReference type="Pfam" id="PF00348">
    <property type="entry name" value="polyprenyl_synt"/>
    <property type="match status" value="1"/>
</dbReference>
<dbReference type="Gene3D" id="1.10.600.10">
    <property type="entry name" value="Farnesyl Diphosphate Synthase"/>
    <property type="match status" value="1"/>
</dbReference>
<keyword evidence="4" id="KW-0479">Metal-binding</keyword>
<comment type="cofactor">
    <cofactor evidence="1">
        <name>Mg(2+)</name>
        <dbReference type="ChEBI" id="CHEBI:18420"/>
    </cofactor>
</comment>
<comment type="similarity">
    <text evidence="2 6">Belongs to the FPP/GGPP synthase family.</text>
</comment>
<comment type="caution">
    <text evidence="7">The sequence shown here is derived from an EMBL/GenBank/DDBJ whole genome shotgun (WGS) entry which is preliminary data.</text>
</comment>
<evidence type="ECO:0008006" key="9">
    <source>
        <dbReference type="Google" id="ProtNLM"/>
    </source>
</evidence>
<name>A0A426U1V9_9CHLR</name>
<evidence type="ECO:0000313" key="7">
    <source>
        <dbReference type="EMBL" id="RRR73476.1"/>
    </source>
</evidence>
<keyword evidence="5" id="KW-0460">Magnesium</keyword>
<evidence type="ECO:0000256" key="1">
    <source>
        <dbReference type="ARBA" id="ARBA00001946"/>
    </source>
</evidence>
<evidence type="ECO:0000256" key="5">
    <source>
        <dbReference type="ARBA" id="ARBA00022842"/>
    </source>
</evidence>
<dbReference type="EMBL" id="RSAS01000336">
    <property type="protein sequence ID" value="RRR73476.1"/>
    <property type="molecule type" value="Genomic_DNA"/>
</dbReference>
<dbReference type="GO" id="GO:0004659">
    <property type="term" value="F:prenyltransferase activity"/>
    <property type="evidence" value="ECO:0007669"/>
    <property type="project" value="InterPro"/>
</dbReference>
<reference evidence="7 8" key="1">
    <citation type="submission" date="2018-12" db="EMBL/GenBank/DDBJ databases">
        <title>Genome Sequence of Candidatus Viridilinea halotolerans isolated from saline sulfide-rich spring.</title>
        <authorList>
            <person name="Grouzdev D.S."/>
            <person name="Burganskaya E.I."/>
            <person name="Krutkina M.S."/>
            <person name="Sukhacheva M.V."/>
            <person name="Gorlenko V.M."/>
        </authorList>
    </citation>
    <scope>NUCLEOTIDE SEQUENCE [LARGE SCALE GENOMIC DNA]</scope>
    <source>
        <strain evidence="7">Chok-6</strain>
    </source>
</reference>
<gene>
    <name evidence="7" type="ORF">EI684_08685</name>
</gene>